<keyword evidence="3" id="KW-0805">Transcription regulation</keyword>
<comment type="subunit">
    <text evidence="2">Interacts transiently with the RNA polymerase catalytic core formed by RpoA, RpoB, RpoC and RpoZ (2 alpha, 1 beta, 1 beta' and 1 omega subunit) to form the RNA polymerase holoenzyme that can initiate transcription.</text>
</comment>
<keyword evidence="5" id="KW-0238">DNA-binding</keyword>
<reference evidence="10 11" key="1">
    <citation type="submission" date="2021-06" db="EMBL/GenBank/DDBJ databases">
        <title>Actinomycetes sequencing.</title>
        <authorList>
            <person name="Shan Q."/>
        </authorList>
    </citation>
    <scope>NUCLEOTIDE SEQUENCE [LARGE SCALE GENOMIC DNA]</scope>
    <source>
        <strain evidence="10 11">NEAU-G5</strain>
    </source>
</reference>
<keyword evidence="4" id="KW-0731">Sigma factor</keyword>
<dbReference type="InterPro" id="IPR013325">
    <property type="entry name" value="RNA_pol_sigma_r2"/>
</dbReference>
<dbReference type="NCBIfam" id="TIGR02960">
    <property type="entry name" value="SigX5"/>
    <property type="match status" value="1"/>
</dbReference>
<name>A0ABS6B3X7_9NOCA</name>
<gene>
    <name evidence="10" type="ORF">KO481_25860</name>
</gene>
<dbReference type="EC" id="2.7.7.6" evidence="10"/>
<proteinExistence type="inferred from homology"/>
<dbReference type="InterPro" id="IPR007627">
    <property type="entry name" value="RNA_pol_sigma70_r2"/>
</dbReference>
<dbReference type="GO" id="GO:0003899">
    <property type="term" value="F:DNA-directed RNA polymerase activity"/>
    <property type="evidence" value="ECO:0007669"/>
    <property type="project" value="UniProtKB-EC"/>
</dbReference>
<evidence type="ECO:0000259" key="7">
    <source>
        <dbReference type="Pfam" id="PF04542"/>
    </source>
</evidence>
<protein>
    <submittedName>
        <fullName evidence="10">RNA polymerase subunit sigma-70</fullName>
        <ecNumber evidence="10">2.7.7.6</ecNumber>
    </submittedName>
</protein>
<comment type="similarity">
    <text evidence="1">Belongs to the sigma-70 factor family. ECF subfamily.</text>
</comment>
<dbReference type="Pfam" id="PF04542">
    <property type="entry name" value="Sigma70_r2"/>
    <property type="match status" value="1"/>
</dbReference>
<organism evidence="10 11">
    <name type="scientific">Nocardia albiluteola</name>
    <dbReference type="NCBI Taxonomy" id="2842303"/>
    <lineage>
        <taxon>Bacteria</taxon>
        <taxon>Bacillati</taxon>
        <taxon>Actinomycetota</taxon>
        <taxon>Actinomycetes</taxon>
        <taxon>Mycobacteriales</taxon>
        <taxon>Nocardiaceae</taxon>
        <taxon>Nocardia</taxon>
    </lineage>
</organism>
<feature type="domain" description="RNA polymerase sigma-70 region 2" evidence="7">
    <location>
        <begin position="19"/>
        <end position="84"/>
    </location>
</feature>
<dbReference type="InterPro" id="IPR014284">
    <property type="entry name" value="RNA_pol_sigma-70_dom"/>
</dbReference>
<dbReference type="InterPro" id="IPR032710">
    <property type="entry name" value="NTF2-like_dom_sf"/>
</dbReference>
<dbReference type="NCBIfam" id="TIGR02937">
    <property type="entry name" value="sigma70-ECF"/>
    <property type="match status" value="1"/>
</dbReference>
<dbReference type="PANTHER" id="PTHR30173:SF36">
    <property type="entry name" value="ECF RNA POLYMERASE SIGMA FACTOR SIGJ"/>
    <property type="match status" value="1"/>
</dbReference>
<keyword evidence="11" id="KW-1185">Reference proteome</keyword>
<evidence type="ECO:0000313" key="10">
    <source>
        <dbReference type="EMBL" id="MBU3064944.1"/>
    </source>
</evidence>
<comment type="caution">
    <text evidence="10">The sequence shown here is derived from an EMBL/GenBank/DDBJ whole genome shotgun (WGS) entry which is preliminary data.</text>
</comment>
<evidence type="ECO:0000259" key="9">
    <source>
        <dbReference type="Pfam" id="PF12680"/>
    </source>
</evidence>
<keyword evidence="6" id="KW-0804">Transcription</keyword>
<feature type="domain" description="SnoaL-like" evidence="9">
    <location>
        <begin position="210"/>
        <end position="302"/>
    </location>
</feature>
<evidence type="ECO:0000256" key="4">
    <source>
        <dbReference type="ARBA" id="ARBA00023082"/>
    </source>
</evidence>
<dbReference type="RefSeq" id="WP_215920616.1">
    <property type="nucleotide sequence ID" value="NZ_JAHKNI010000009.1"/>
</dbReference>
<dbReference type="Pfam" id="PF08281">
    <property type="entry name" value="Sigma70_r4_2"/>
    <property type="match status" value="1"/>
</dbReference>
<evidence type="ECO:0000259" key="8">
    <source>
        <dbReference type="Pfam" id="PF08281"/>
    </source>
</evidence>
<evidence type="ECO:0000256" key="1">
    <source>
        <dbReference type="ARBA" id="ARBA00010641"/>
    </source>
</evidence>
<dbReference type="InterPro" id="IPR052704">
    <property type="entry name" value="ECF_Sigma-70_Domain"/>
</dbReference>
<dbReference type="CDD" id="cd06171">
    <property type="entry name" value="Sigma70_r4"/>
    <property type="match status" value="1"/>
</dbReference>
<dbReference type="Gene3D" id="3.10.450.50">
    <property type="match status" value="1"/>
</dbReference>
<dbReference type="Pfam" id="PF12680">
    <property type="entry name" value="SnoaL_2"/>
    <property type="match status" value="1"/>
</dbReference>
<dbReference type="InterPro" id="IPR014305">
    <property type="entry name" value="RNA_pol_sigma-G_actinobac"/>
</dbReference>
<dbReference type="InterPro" id="IPR036388">
    <property type="entry name" value="WH-like_DNA-bd_sf"/>
</dbReference>
<feature type="domain" description="RNA polymerase sigma factor 70 region 4 type 2" evidence="8">
    <location>
        <begin position="137"/>
        <end position="189"/>
    </location>
</feature>
<dbReference type="SUPFAM" id="SSF88659">
    <property type="entry name" value="Sigma3 and sigma4 domains of RNA polymerase sigma factors"/>
    <property type="match status" value="1"/>
</dbReference>
<dbReference type="InterPro" id="IPR013249">
    <property type="entry name" value="RNA_pol_sigma70_r4_t2"/>
</dbReference>
<dbReference type="NCBIfam" id="NF006089">
    <property type="entry name" value="PRK08241.1"/>
    <property type="match status" value="1"/>
</dbReference>
<sequence length="324" mass="35994">MTTSAAARETGIDWTDIHARHRPELLGYSYRMLGSAVDAEEAVQETMLRAWRARDGFAGRSSPRVWLYRIATNVCLDMLRRRPRRERPIDVADAGAATSSLGPADHARWVQPAPDDWLLPAATDPARTAVLHDSVRLAFVAALQSLSPMQRAVLILRDVLEFSAAETADLLDLTVAAANGHLRRARSRLAEGSTPPEPAELTERQRELLERFIDAFQRYDVAALTALLHHDATLSMPPHSLWLAGRDAVAHWFRRDPQPCRSAHIVRTRANGSPAFAIYHRDPDRSDLRAFAIAIPTVDDDSVISIEIHITPSLFPLFGLADAM</sequence>
<dbReference type="InterPro" id="IPR013324">
    <property type="entry name" value="RNA_pol_sigma_r3/r4-like"/>
</dbReference>
<dbReference type="Gene3D" id="1.10.10.10">
    <property type="entry name" value="Winged helix-like DNA-binding domain superfamily/Winged helix DNA-binding domain"/>
    <property type="match status" value="1"/>
</dbReference>
<dbReference type="Proteomes" id="UP000733379">
    <property type="component" value="Unassembled WGS sequence"/>
</dbReference>
<dbReference type="SUPFAM" id="SSF88946">
    <property type="entry name" value="Sigma2 domain of RNA polymerase sigma factors"/>
    <property type="match status" value="1"/>
</dbReference>
<accession>A0ABS6B3X7</accession>
<evidence type="ECO:0000256" key="3">
    <source>
        <dbReference type="ARBA" id="ARBA00023015"/>
    </source>
</evidence>
<dbReference type="InterPro" id="IPR037401">
    <property type="entry name" value="SnoaL-like"/>
</dbReference>
<evidence type="ECO:0000256" key="6">
    <source>
        <dbReference type="ARBA" id="ARBA00023163"/>
    </source>
</evidence>
<dbReference type="EMBL" id="JAHKNI010000009">
    <property type="protein sequence ID" value="MBU3064944.1"/>
    <property type="molecule type" value="Genomic_DNA"/>
</dbReference>
<evidence type="ECO:0000313" key="11">
    <source>
        <dbReference type="Proteomes" id="UP000733379"/>
    </source>
</evidence>
<dbReference type="Gene3D" id="1.10.1740.10">
    <property type="match status" value="1"/>
</dbReference>
<dbReference type="SUPFAM" id="SSF54427">
    <property type="entry name" value="NTF2-like"/>
    <property type="match status" value="1"/>
</dbReference>
<keyword evidence="10" id="KW-0808">Transferase</keyword>
<evidence type="ECO:0000256" key="5">
    <source>
        <dbReference type="ARBA" id="ARBA00023125"/>
    </source>
</evidence>
<keyword evidence="10" id="KW-0548">Nucleotidyltransferase</keyword>
<evidence type="ECO:0000256" key="2">
    <source>
        <dbReference type="ARBA" id="ARBA00011344"/>
    </source>
</evidence>
<dbReference type="PANTHER" id="PTHR30173">
    <property type="entry name" value="SIGMA 19 FACTOR"/>
    <property type="match status" value="1"/>
</dbReference>